<dbReference type="STRING" id="40296.A0A0A2L5A0"/>
<accession>A0A0A2L5A0</accession>
<dbReference type="AlphaFoldDB" id="A0A0A2L5A0"/>
<keyword evidence="4" id="KW-0539">Nucleus</keyword>
<evidence type="ECO:0000313" key="5">
    <source>
        <dbReference type="EMBL" id="KGO71795.1"/>
    </source>
</evidence>
<reference evidence="5 6" key="1">
    <citation type="journal article" date="2015" name="Mol. Plant Microbe Interact.">
        <title>Genome, transcriptome, and functional analyses of Penicillium expansum provide new insights into secondary metabolism and pathogenicity.</title>
        <authorList>
            <person name="Ballester A.R."/>
            <person name="Marcet-Houben M."/>
            <person name="Levin E."/>
            <person name="Sela N."/>
            <person name="Selma-Lazaro C."/>
            <person name="Carmona L."/>
            <person name="Wisniewski M."/>
            <person name="Droby S."/>
            <person name="Gonzalez-Candelas L."/>
            <person name="Gabaldon T."/>
        </authorList>
    </citation>
    <scope>NUCLEOTIDE SEQUENCE [LARGE SCALE GENOMIC DNA]</scope>
    <source>
        <strain evidence="5 6">PHI-1</strain>
    </source>
</reference>
<evidence type="ECO:0000256" key="2">
    <source>
        <dbReference type="ARBA" id="ARBA00023015"/>
    </source>
</evidence>
<sequence length="241" mass="27024">MQARIQQLESLVVTLMQQSKSVTPENSAVDLQAISETHKMDSRADEVSSQSDHGSIKFNNVGNSSYVNGSHWVAVLDGIAELKDYFEQEEREPAKPVFDQTSSASFAGPQLLLGCLHYTTREQLLASLSGKPEVDRLVSLYFNSFDMSPEHDPHLMVEAFRTNIVQCLILGNYHMGGPYVLETLVLYFTCEHLSHKDAQLGIQLLLGIIVQLSMHMGFHRDPMHFGDQGISPFVGEMRRRV</sequence>
<protein>
    <recommendedName>
        <fullName evidence="7">Transcription factor, fungi</fullName>
    </recommendedName>
</protein>
<dbReference type="InterPro" id="IPR050613">
    <property type="entry name" value="Sec_Metabolite_Reg"/>
</dbReference>
<evidence type="ECO:0000313" key="6">
    <source>
        <dbReference type="Proteomes" id="UP000030104"/>
    </source>
</evidence>
<dbReference type="CDD" id="cd12148">
    <property type="entry name" value="fungal_TF_MHR"/>
    <property type="match status" value="1"/>
</dbReference>
<comment type="subcellular location">
    <subcellularLocation>
        <location evidence="1">Nucleus</location>
    </subcellularLocation>
</comment>
<organism evidence="5 6">
    <name type="scientific">Penicillium italicum</name>
    <name type="common">Blue mold</name>
    <dbReference type="NCBI Taxonomy" id="40296"/>
    <lineage>
        <taxon>Eukaryota</taxon>
        <taxon>Fungi</taxon>
        <taxon>Dikarya</taxon>
        <taxon>Ascomycota</taxon>
        <taxon>Pezizomycotina</taxon>
        <taxon>Eurotiomycetes</taxon>
        <taxon>Eurotiomycetidae</taxon>
        <taxon>Eurotiales</taxon>
        <taxon>Aspergillaceae</taxon>
        <taxon>Penicillium</taxon>
    </lineage>
</organism>
<keyword evidence="6" id="KW-1185">Reference proteome</keyword>
<dbReference type="EMBL" id="JQGA01000917">
    <property type="protein sequence ID" value="KGO71795.1"/>
    <property type="molecule type" value="Genomic_DNA"/>
</dbReference>
<keyword evidence="2" id="KW-0805">Transcription regulation</keyword>
<evidence type="ECO:0000256" key="1">
    <source>
        <dbReference type="ARBA" id="ARBA00004123"/>
    </source>
</evidence>
<evidence type="ECO:0008006" key="7">
    <source>
        <dbReference type="Google" id="ProtNLM"/>
    </source>
</evidence>
<dbReference type="HOGENOM" id="CLU_1152106_0_0_1"/>
<dbReference type="PANTHER" id="PTHR31001">
    <property type="entry name" value="UNCHARACTERIZED TRANSCRIPTIONAL REGULATORY PROTEIN"/>
    <property type="match status" value="1"/>
</dbReference>
<dbReference type="GO" id="GO:0005634">
    <property type="term" value="C:nucleus"/>
    <property type="evidence" value="ECO:0007669"/>
    <property type="project" value="UniProtKB-SubCell"/>
</dbReference>
<evidence type="ECO:0000256" key="3">
    <source>
        <dbReference type="ARBA" id="ARBA00023163"/>
    </source>
</evidence>
<proteinExistence type="predicted"/>
<keyword evidence="3" id="KW-0804">Transcription</keyword>
<gene>
    <name evidence="5" type="ORF">PITC_027980</name>
</gene>
<comment type="caution">
    <text evidence="5">The sequence shown here is derived from an EMBL/GenBank/DDBJ whole genome shotgun (WGS) entry which is preliminary data.</text>
</comment>
<name>A0A0A2L5A0_PENIT</name>
<dbReference type="OrthoDB" id="4934715at2759"/>
<dbReference type="Proteomes" id="UP000030104">
    <property type="component" value="Unassembled WGS sequence"/>
</dbReference>
<dbReference type="PANTHER" id="PTHR31001:SF74">
    <property type="entry name" value="ZN(II)2CYS6 TRANSCRIPTION FACTOR (EUROFUNG)"/>
    <property type="match status" value="1"/>
</dbReference>
<dbReference type="PhylomeDB" id="A0A0A2L5A0"/>
<evidence type="ECO:0000256" key="4">
    <source>
        <dbReference type="ARBA" id="ARBA00023242"/>
    </source>
</evidence>